<dbReference type="SUPFAM" id="SSF51161">
    <property type="entry name" value="Trimeric LpxA-like enzymes"/>
    <property type="match status" value="1"/>
</dbReference>
<dbReference type="AlphaFoldDB" id="A0A938WKP1"/>
<comment type="catalytic activity">
    <reaction evidence="5">
        <text>L-serine + acetyl-CoA = O-acetyl-L-serine + CoA</text>
        <dbReference type="Rhea" id="RHEA:24560"/>
        <dbReference type="ChEBI" id="CHEBI:33384"/>
        <dbReference type="ChEBI" id="CHEBI:57287"/>
        <dbReference type="ChEBI" id="CHEBI:57288"/>
        <dbReference type="ChEBI" id="CHEBI:58340"/>
        <dbReference type="EC" id="2.3.1.30"/>
    </reaction>
</comment>
<keyword evidence="2 5" id="KW-0808">Transferase</keyword>
<dbReference type="InterPro" id="IPR005881">
    <property type="entry name" value="Ser_O-AcTrfase"/>
</dbReference>
<evidence type="ECO:0000313" key="6">
    <source>
        <dbReference type="EMBL" id="MBM6660502.1"/>
    </source>
</evidence>
<dbReference type="InterPro" id="IPR045304">
    <property type="entry name" value="LbH_SAT"/>
</dbReference>
<proteinExistence type="inferred from homology"/>
<dbReference type="GO" id="GO:0006535">
    <property type="term" value="P:cysteine biosynthetic process from serine"/>
    <property type="evidence" value="ECO:0007669"/>
    <property type="project" value="InterPro"/>
</dbReference>
<dbReference type="InterPro" id="IPR018357">
    <property type="entry name" value="Hexapep_transf_CS"/>
</dbReference>
<organism evidence="6 7">
    <name type="scientific">Marseilla massiliensis</name>
    <dbReference type="NCBI Taxonomy" id="1841864"/>
    <lineage>
        <taxon>Bacteria</taxon>
        <taxon>Pseudomonadati</taxon>
        <taxon>Bacteroidota</taxon>
        <taxon>Bacteroidia</taxon>
        <taxon>Bacteroidales</taxon>
        <taxon>Prevotellaceae</taxon>
        <taxon>Marseilla</taxon>
    </lineage>
</organism>
<evidence type="ECO:0000256" key="3">
    <source>
        <dbReference type="ARBA" id="ARBA00022737"/>
    </source>
</evidence>
<dbReference type="GO" id="GO:0009001">
    <property type="term" value="F:serine O-acetyltransferase activity"/>
    <property type="evidence" value="ECO:0007669"/>
    <property type="project" value="UniProtKB-EC"/>
</dbReference>
<keyword evidence="3" id="KW-0677">Repeat</keyword>
<dbReference type="PIRSF" id="PIRSF000441">
    <property type="entry name" value="CysE"/>
    <property type="match status" value="1"/>
</dbReference>
<dbReference type="GO" id="GO:0005737">
    <property type="term" value="C:cytoplasm"/>
    <property type="evidence" value="ECO:0007669"/>
    <property type="project" value="InterPro"/>
</dbReference>
<dbReference type="CDD" id="cd03354">
    <property type="entry name" value="LbH_SAT"/>
    <property type="match status" value="1"/>
</dbReference>
<evidence type="ECO:0000256" key="4">
    <source>
        <dbReference type="ARBA" id="ARBA00023315"/>
    </source>
</evidence>
<sequence length="187" mass="20698">MVDFILREDTYKLIASDYWRYTGRNVSLFRMFRATLFNHCFAYTFWLRIAANEKGIIAKIARNILYKLSRQYGLQIPIETSIGYGLYIGHGIGIVVNPTAKIGNNCNLSQFTTIGANEGKAAVIGDNVYIGPSVCLVENVIIGDNVTIGAGAVVVKDVPDDATVAGVPAKIISYKSPGRYINRRWQK</sequence>
<comment type="similarity">
    <text evidence="1 5">Belongs to the transferase hexapeptide repeat family.</text>
</comment>
<dbReference type="PANTHER" id="PTHR42811">
    <property type="entry name" value="SERINE ACETYLTRANSFERASE"/>
    <property type="match status" value="1"/>
</dbReference>
<dbReference type="InterPro" id="IPR011004">
    <property type="entry name" value="Trimer_LpxA-like_sf"/>
</dbReference>
<dbReference type="RefSeq" id="WP_205107315.1">
    <property type="nucleotide sequence ID" value="NZ_JACJJL010000002.1"/>
</dbReference>
<keyword evidence="4 5" id="KW-0012">Acyltransferase</keyword>
<evidence type="ECO:0000313" key="7">
    <source>
        <dbReference type="Proteomes" id="UP000764045"/>
    </source>
</evidence>
<dbReference type="Proteomes" id="UP000764045">
    <property type="component" value="Unassembled WGS sequence"/>
</dbReference>
<evidence type="ECO:0000256" key="5">
    <source>
        <dbReference type="PIRNR" id="PIRNR000441"/>
    </source>
</evidence>
<name>A0A938WKP1_9BACT</name>
<dbReference type="PROSITE" id="PS00101">
    <property type="entry name" value="HEXAPEP_TRANSFERASES"/>
    <property type="match status" value="1"/>
</dbReference>
<accession>A0A938WKP1</accession>
<evidence type="ECO:0000256" key="2">
    <source>
        <dbReference type="ARBA" id="ARBA00022679"/>
    </source>
</evidence>
<dbReference type="Pfam" id="PF00132">
    <property type="entry name" value="Hexapep"/>
    <property type="match status" value="1"/>
</dbReference>
<evidence type="ECO:0000256" key="1">
    <source>
        <dbReference type="ARBA" id="ARBA00007274"/>
    </source>
</evidence>
<dbReference type="Gene3D" id="2.160.10.10">
    <property type="entry name" value="Hexapeptide repeat proteins"/>
    <property type="match status" value="1"/>
</dbReference>
<dbReference type="EMBL" id="JACJJL010000002">
    <property type="protein sequence ID" value="MBM6660502.1"/>
    <property type="molecule type" value="Genomic_DNA"/>
</dbReference>
<dbReference type="EC" id="2.3.1.30" evidence="5"/>
<reference evidence="6 7" key="1">
    <citation type="journal article" date="2021" name="Sci. Rep.">
        <title>The distribution of antibiotic resistance genes in chicken gut microbiota commensals.</title>
        <authorList>
            <person name="Juricova H."/>
            <person name="Matiasovicova J."/>
            <person name="Kubasova T."/>
            <person name="Cejkova D."/>
            <person name="Rychlik I."/>
        </authorList>
    </citation>
    <scope>NUCLEOTIDE SEQUENCE [LARGE SCALE GENOMIC DNA]</scope>
    <source>
        <strain evidence="6 7">An819</strain>
    </source>
</reference>
<comment type="caution">
    <text evidence="6">The sequence shown here is derived from an EMBL/GenBank/DDBJ whole genome shotgun (WGS) entry which is preliminary data.</text>
</comment>
<dbReference type="InterPro" id="IPR001451">
    <property type="entry name" value="Hexapep"/>
</dbReference>
<keyword evidence="7" id="KW-1185">Reference proteome</keyword>
<protein>
    <recommendedName>
        <fullName evidence="5">Serine acetyltransferase</fullName>
        <ecNumber evidence="5">2.3.1.30</ecNumber>
    </recommendedName>
</protein>
<gene>
    <name evidence="6" type="ORF">H6B30_01820</name>
</gene>